<dbReference type="PANTHER" id="PTHR46825">
    <property type="entry name" value="D-ALANYL-D-ALANINE-CARBOXYPEPTIDASE/ENDOPEPTIDASE AMPH"/>
    <property type="match status" value="1"/>
</dbReference>
<feature type="chain" id="PRO_5015749491" evidence="1">
    <location>
        <begin position="38"/>
        <end position="413"/>
    </location>
</feature>
<dbReference type="Gene3D" id="3.40.710.10">
    <property type="entry name" value="DD-peptidase/beta-lactamase superfamily"/>
    <property type="match status" value="1"/>
</dbReference>
<feature type="signal peptide" evidence="1">
    <location>
        <begin position="1"/>
        <end position="37"/>
    </location>
</feature>
<dbReference type="RefSeq" id="WP_106242331.1">
    <property type="nucleotide sequence ID" value="NZ_PVZC01000002.1"/>
</dbReference>
<dbReference type="SUPFAM" id="SSF56601">
    <property type="entry name" value="beta-lactamase/transpeptidase-like"/>
    <property type="match status" value="1"/>
</dbReference>
<comment type="caution">
    <text evidence="3">The sequence shown here is derived from an EMBL/GenBank/DDBJ whole genome shotgun (WGS) entry which is preliminary data.</text>
</comment>
<evidence type="ECO:0000259" key="2">
    <source>
        <dbReference type="Pfam" id="PF00144"/>
    </source>
</evidence>
<gene>
    <name evidence="3" type="ORF">CLV72_102255</name>
</gene>
<dbReference type="EMBL" id="PVZC01000002">
    <property type="protein sequence ID" value="PRY00624.1"/>
    <property type="molecule type" value="Genomic_DNA"/>
</dbReference>
<keyword evidence="3" id="KW-0645">Protease</keyword>
<keyword evidence="1" id="KW-0732">Signal</keyword>
<proteinExistence type="predicted"/>
<dbReference type="InterPro" id="IPR001466">
    <property type="entry name" value="Beta-lactam-related"/>
</dbReference>
<dbReference type="OrthoDB" id="3499702at2"/>
<keyword evidence="4" id="KW-1185">Reference proteome</keyword>
<dbReference type="Proteomes" id="UP000237846">
    <property type="component" value="Unassembled WGS sequence"/>
</dbReference>
<name>A0A2T0Q9T6_9ACTN</name>
<sequence length="413" mass="43230">MPGPSAPALVRRARIASASAAALAACLLAALAPPAAASPAPADASVDTALVQAALDQAVAAGAPGVSARITDGTEVHRLRSGVGDLDTGAPVPLDGRFRPASLTKSLVAVVVLQLVDEGRLELDEPVGALLPGVLPEGSAVSVRQLLNHTSGLPDYISDPLFAHPRDYTGRSFTPGELVGIALAQPVRPPGEFAYSNTNYILLGMLVEQLTDAPLPTELQRRVLRPTGMRHSYLPVTFPRILGPHATGYYRGADDAEPTETTELNPSFAWASYGLVSTSADLGRFYRALLDGTLLPGPLLDEMRTTVPTGHPIWPGYGLGLEQVTLTCGEMWGHTGSIPGYMTIAFATPDGGRHVVLSMNLQWLGAEVGTVLLALIDASNRALCGEPFELDLPGAPTTAEAVERLRPLDMPAG</sequence>
<dbReference type="PROSITE" id="PS51318">
    <property type="entry name" value="TAT"/>
    <property type="match status" value="1"/>
</dbReference>
<keyword evidence="3" id="KW-0121">Carboxypeptidase</keyword>
<evidence type="ECO:0000256" key="1">
    <source>
        <dbReference type="SAM" id="SignalP"/>
    </source>
</evidence>
<dbReference type="InterPro" id="IPR050491">
    <property type="entry name" value="AmpC-like"/>
</dbReference>
<protein>
    <submittedName>
        <fullName evidence="3">D-alanyl-D-alanine carboxypeptidase</fullName>
    </submittedName>
</protein>
<evidence type="ECO:0000313" key="3">
    <source>
        <dbReference type="EMBL" id="PRY00624.1"/>
    </source>
</evidence>
<organism evidence="3 4">
    <name type="scientific">Allonocardiopsis opalescens</name>
    <dbReference type="NCBI Taxonomy" id="1144618"/>
    <lineage>
        <taxon>Bacteria</taxon>
        <taxon>Bacillati</taxon>
        <taxon>Actinomycetota</taxon>
        <taxon>Actinomycetes</taxon>
        <taxon>Streptosporangiales</taxon>
        <taxon>Allonocardiopsis</taxon>
    </lineage>
</organism>
<dbReference type="GO" id="GO:0004180">
    <property type="term" value="F:carboxypeptidase activity"/>
    <property type="evidence" value="ECO:0007669"/>
    <property type="project" value="UniProtKB-KW"/>
</dbReference>
<feature type="domain" description="Beta-lactamase-related" evidence="2">
    <location>
        <begin position="52"/>
        <end position="361"/>
    </location>
</feature>
<evidence type="ECO:0000313" key="4">
    <source>
        <dbReference type="Proteomes" id="UP000237846"/>
    </source>
</evidence>
<dbReference type="AlphaFoldDB" id="A0A2T0Q9T6"/>
<dbReference type="Pfam" id="PF00144">
    <property type="entry name" value="Beta-lactamase"/>
    <property type="match status" value="1"/>
</dbReference>
<accession>A0A2T0Q9T6</accession>
<keyword evidence="3" id="KW-0378">Hydrolase</keyword>
<reference evidence="3 4" key="1">
    <citation type="submission" date="2018-03" db="EMBL/GenBank/DDBJ databases">
        <title>Genomic Encyclopedia of Archaeal and Bacterial Type Strains, Phase II (KMG-II): from individual species to whole genera.</title>
        <authorList>
            <person name="Goeker M."/>
        </authorList>
    </citation>
    <scope>NUCLEOTIDE SEQUENCE [LARGE SCALE GENOMIC DNA]</scope>
    <source>
        <strain evidence="3 4">DSM 45601</strain>
    </source>
</reference>
<dbReference type="InterPro" id="IPR006311">
    <property type="entry name" value="TAT_signal"/>
</dbReference>
<dbReference type="PANTHER" id="PTHR46825:SF7">
    <property type="entry name" value="D-ALANYL-D-ALANINE CARBOXYPEPTIDASE"/>
    <property type="match status" value="1"/>
</dbReference>
<dbReference type="InterPro" id="IPR012338">
    <property type="entry name" value="Beta-lactam/transpept-like"/>
</dbReference>